<dbReference type="Pfam" id="PF07685">
    <property type="entry name" value="GATase_3"/>
    <property type="match status" value="1"/>
</dbReference>
<dbReference type="InterPro" id="IPR029062">
    <property type="entry name" value="Class_I_gatase-like"/>
</dbReference>
<evidence type="ECO:0000256" key="2">
    <source>
        <dbReference type="ARBA" id="ARBA00022573"/>
    </source>
</evidence>
<evidence type="ECO:0000259" key="6">
    <source>
        <dbReference type="Pfam" id="PF07685"/>
    </source>
</evidence>
<reference evidence="7 8" key="1">
    <citation type="submission" date="2017-06" db="EMBL/GenBank/DDBJ databases">
        <authorList>
            <person name="Kim H.J."/>
            <person name="Triplett B.A."/>
        </authorList>
    </citation>
    <scope>NUCLEOTIDE SEQUENCE [LARGE SCALE GENOMIC DNA]</scope>
    <source>
        <strain evidence="7 8">DSM 29150</strain>
    </source>
</reference>
<accession>A0A238WZQ5</accession>
<dbReference type="Proteomes" id="UP000198384">
    <property type="component" value="Unassembled WGS sequence"/>
</dbReference>
<dbReference type="PROSITE" id="PS51274">
    <property type="entry name" value="GATASE_COBBQ"/>
    <property type="match status" value="1"/>
</dbReference>
<dbReference type="InterPro" id="IPR004459">
    <property type="entry name" value="CobQ_synth"/>
</dbReference>
<dbReference type="GO" id="GO:0003824">
    <property type="term" value="F:catalytic activity"/>
    <property type="evidence" value="ECO:0007669"/>
    <property type="project" value="InterPro"/>
</dbReference>
<dbReference type="HAMAP" id="MF_00028">
    <property type="entry name" value="CobQ"/>
    <property type="match status" value="1"/>
</dbReference>
<dbReference type="InterPro" id="IPR002586">
    <property type="entry name" value="CobQ/CobB/MinD/ParA_Nub-bd_dom"/>
</dbReference>
<dbReference type="Pfam" id="PF01656">
    <property type="entry name" value="CbiA"/>
    <property type="match status" value="1"/>
</dbReference>
<dbReference type="InterPro" id="IPR047045">
    <property type="entry name" value="CobQ_N"/>
</dbReference>
<comment type="function">
    <text evidence="4">Catalyzes amidations at positions B, D, E, and G on adenosylcobyrinic A,C-diamide. NH(2) groups are provided by glutamine, and one molecule of ATP is hydrogenolyzed for each amidation.</text>
</comment>
<dbReference type="InterPro" id="IPR011698">
    <property type="entry name" value="GATase_3"/>
</dbReference>
<dbReference type="NCBIfam" id="NF001989">
    <property type="entry name" value="PRK00784.1"/>
    <property type="match status" value="1"/>
</dbReference>
<sequence>MFVGTGSDVGKSIITAGFCRVLKQDGYHPAPFKAQNMSLNSFVTPEGLEIGRAQAVQADACGIPCKSNMNPVLLKPTSHKSSQIILHGKPIGNQTANEYFLGNNKENLFNEAKNAFDSLAAEYHPIVLEGAGSISELNLKHRDIVNMRMAQYAKASVYLIADIDKGGVFASVYGTIELLEKWERDLIKGIIINKFRGDINLFETGRDKIEELTGIPVIGVVPYASDIYIEDEDSVALSQKNEMASTEKINIAVVLLPHISNYTDFNLLERDERVNLFYSKSAEEIEKADIIILPGTKNTIADLQFLRTDCIAKVVLKAFDVGKKVIGICGGYQMMGEEVSDPFGVESDATIIPGLGILPLKTALTKEKTTIQREFKFKNYEEKCRGYEIHMGTSVTNKPSPLLQINDTKEGYLLNDNCWGSYMHGIFDNQVVIDDLLGSVSKNEVKNYEAFKNENFDKLADLLRDCLDIEKIYAQTTIVA</sequence>
<dbReference type="Gene3D" id="3.40.50.300">
    <property type="entry name" value="P-loop containing nucleotide triphosphate hydrolases"/>
    <property type="match status" value="1"/>
</dbReference>
<dbReference type="InterPro" id="IPR033949">
    <property type="entry name" value="CobQ_GATase1"/>
</dbReference>
<keyword evidence="3 4" id="KW-0315">Glutamine amidotransferase</keyword>
<name>A0A238WZQ5_9FLAO</name>
<evidence type="ECO:0000313" key="7">
    <source>
        <dbReference type="EMBL" id="SNR51704.1"/>
    </source>
</evidence>
<organism evidence="7 8">
    <name type="scientific">Lutibacter agarilyticus</name>
    <dbReference type="NCBI Taxonomy" id="1109740"/>
    <lineage>
        <taxon>Bacteria</taxon>
        <taxon>Pseudomonadati</taxon>
        <taxon>Bacteroidota</taxon>
        <taxon>Flavobacteriia</taxon>
        <taxon>Flavobacteriales</taxon>
        <taxon>Flavobacteriaceae</taxon>
        <taxon>Lutibacter</taxon>
    </lineage>
</organism>
<dbReference type="PANTHER" id="PTHR21343:SF1">
    <property type="entry name" value="COBYRIC ACID SYNTHASE"/>
    <property type="match status" value="1"/>
</dbReference>
<dbReference type="CDD" id="cd05389">
    <property type="entry name" value="CobQ_N"/>
    <property type="match status" value="1"/>
</dbReference>
<feature type="domain" description="CobQ/CobB/MinD/ParA nucleotide binding" evidence="5">
    <location>
        <begin position="1"/>
        <end position="228"/>
    </location>
</feature>
<dbReference type="GO" id="GO:0015420">
    <property type="term" value="F:ABC-type vitamin B12 transporter activity"/>
    <property type="evidence" value="ECO:0007669"/>
    <property type="project" value="UniProtKB-UniRule"/>
</dbReference>
<dbReference type="SUPFAM" id="SSF52540">
    <property type="entry name" value="P-loop containing nucleoside triphosphate hydrolases"/>
    <property type="match status" value="1"/>
</dbReference>
<dbReference type="SUPFAM" id="SSF52317">
    <property type="entry name" value="Class I glutamine amidotransferase-like"/>
    <property type="match status" value="1"/>
</dbReference>
<dbReference type="PANTHER" id="PTHR21343">
    <property type="entry name" value="DETHIOBIOTIN SYNTHETASE"/>
    <property type="match status" value="1"/>
</dbReference>
<dbReference type="InterPro" id="IPR027417">
    <property type="entry name" value="P-loop_NTPase"/>
</dbReference>
<evidence type="ECO:0000256" key="3">
    <source>
        <dbReference type="ARBA" id="ARBA00022962"/>
    </source>
</evidence>
<feature type="active site" description="Nucleophile" evidence="4">
    <location>
        <position position="329"/>
    </location>
</feature>
<dbReference type="EMBL" id="FZNT01000004">
    <property type="protein sequence ID" value="SNR51704.1"/>
    <property type="molecule type" value="Genomic_DNA"/>
</dbReference>
<protein>
    <recommendedName>
        <fullName evidence="4">Cobyric acid synthase</fullName>
    </recommendedName>
</protein>
<evidence type="ECO:0000259" key="5">
    <source>
        <dbReference type="Pfam" id="PF01656"/>
    </source>
</evidence>
<feature type="active site" evidence="4">
    <location>
        <position position="424"/>
    </location>
</feature>
<dbReference type="AlphaFoldDB" id="A0A238WZQ5"/>
<gene>
    <name evidence="4" type="primary">cobQ</name>
    <name evidence="7" type="ORF">SAMN06265371_104203</name>
</gene>
<dbReference type="GO" id="GO:0009236">
    <property type="term" value="P:cobalamin biosynthetic process"/>
    <property type="evidence" value="ECO:0007669"/>
    <property type="project" value="UniProtKB-UniRule"/>
</dbReference>
<feature type="domain" description="CobB/CobQ-like glutamine amidotransferase" evidence="6">
    <location>
        <begin position="250"/>
        <end position="430"/>
    </location>
</feature>
<keyword evidence="8" id="KW-1185">Reference proteome</keyword>
<comment type="similarity">
    <text evidence="4">Belongs to the CobB/CobQ family. CobQ subfamily.</text>
</comment>
<dbReference type="Gene3D" id="3.40.50.880">
    <property type="match status" value="1"/>
</dbReference>
<keyword evidence="2 4" id="KW-0169">Cobalamin biosynthesis</keyword>
<evidence type="ECO:0000256" key="4">
    <source>
        <dbReference type="HAMAP-Rule" id="MF_00028"/>
    </source>
</evidence>
<evidence type="ECO:0000313" key="8">
    <source>
        <dbReference type="Proteomes" id="UP000198384"/>
    </source>
</evidence>
<dbReference type="UniPathway" id="UPA00148"/>
<dbReference type="NCBIfam" id="TIGR00313">
    <property type="entry name" value="cobQ"/>
    <property type="match status" value="1"/>
</dbReference>
<dbReference type="CDD" id="cd01750">
    <property type="entry name" value="GATase1_CobQ"/>
    <property type="match status" value="1"/>
</dbReference>
<comment type="pathway">
    <text evidence="1 4">Cofactor biosynthesis; adenosylcobalamin biosynthesis.</text>
</comment>
<proteinExistence type="inferred from homology"/>
<evidence type="ECO:0000256" key="1">
    <source>
        <dbReference type="ARBA" id="ARBA00004953"/>
    </source>
</evidence>